<dbReference type="Proteomes" id="UP001642540">
    <property type="component" value="Unassembled WGS sequence"/>
</dbReference>
<dbReference type="Pfam" id="PF00646">
    <property type="entry name" value="F-box"/>
    <property type="match status" value="1"/>
</dbReference>
<evidence type="ECO:0000259" key="1">
    <source>
        <dbReference type="PROSITE" id="PS50181"/>
    </source>
</evidence>
<dbReference type="PROSITE" id="PS50181">
    <property type="entry name" value="FBOX"/>
    <property type="match status" value="1"/>
</dbReference>
<proteinExistence type="predicted"/>
<protein>
    <recommendedName>
        <fullName evidence="1">F-box domain-containing protein</fullName>
    </recommendedName>
</protein>
<keyword evidence="3" id="KW-1185">Reference proteome</keyword>
<dbReference type="InterPro" id="IPR001810">
    <property type="entry name" value="F-box_dom"/>
</dbReference>
<evidence type="ECO:0000313" key="2">
    <source>
        <dbReference type="EMBL" id="CAL8077764.1"/>
    </source>
</evidence>
<comment type="caution">
    <text evidence="2">The sequence shown here is derived from an EMBL/GenBank/DDBJ whole genome shotgun (WGS) entry which is preliminary data.</text>
</comment>
<name>A0ABP1PU98_9HEXA</name>
<dbReference type="InterPro" id="IPR036047">
    <property type="entry name" value="F-box-like_dom_sf"/>
</dbReference>
<organism evidence="2 3">
    <name type="scientific">Orchesella dallaii</name>
    <dbReference type="NCBI Taxonomy" id="48710"/>
    <lineage>
        <taxon>Eukaryota</taxon>
        <taxon>Metazoa</taxon>
        <taxon>Ecdysozoa</taxon>
        <taxon>Arthropoda</taxon>
        <taxon>Hexapoda</taxon>
        <taxon>Collembola</taxon>
        <taxon>Entomobryomorpha</taxon>
        <taxon>Entomobryoidea</taxon>
        <taxon>Orchesellidae</taxon>
        <taxon>Orchesellinae</taxon>
        <taxon>Orchesella</taxon>
    </lineage>
</organism>
<dbReference type="SUPFAM" id="SSF81383">
    <property type="entry name" value="F-box domain"/>
    <property type="match status" value="1"/>
</dbReference>
<reference evidence="2 3" key="1">
    <citation type="submission" date="2024-08" db="EMBL/GenBank/DDBJ databases">
        <authorList>
            <person name="Cucini C."/>
            <person name="Frati F."/>
        </authorList>
    </citation>
    <scope>NUCLEOTIDE SEQUENCE [LARGE SCALE GENOMIC DNA]</scope>
</reference>
<dbReference type="EMBL" id="CAXLJM020000013">
    <property type="protein sequence ID" value="CAL8077764.1"/>
    <property type="molecule type" value="Genomic_DNA"/>
</dbReference>
<accession>A0ABP1PU98</accession>
<gene>
    <name evidence="2" type="ORF">ODALV1_LOCUS3908</name>
</gene>
<sequence length="73" mass="8134">MERRPATITDLPSEILELIFSHLSPTDFQALLNASPTLRDQVSSKQKTANLCPLVLAILLRHRSTMAILHPDS</sequence>
<feature type="domain" description="F-box" evidence="1">
    <location>
        <begin position="5"/>
        <end position="51"/>
    </location>
</feature>
<evidence type="ECO:0000313" key="3">
    <source>
        <dbReference type="Proteomes" id="UP001642540"/>
    </source>
</evidence>